<keyword evidence="20" id="KW-1185">Reference proteome</keyword>
<dbReference type="Gene3D" id="3.40.50.10800">
    <property type="entry name" value="NadA-like"/>
    <property type="match status" value="3"/>
</dbReference>
<evidence type="ECO:0000256" key="16">
    <source>
        <dbReference type="ARBA" id="ARBA00073351"/>
    </source>
</evidence>
<comment type="caution">
    <text evidence="19">The sequence shown here is derived from an EMBL/GenBank/DDBJ whole genome shotgun (WGS) entry which is preliminary data.</text>
</comment>
<dbReference type="GO" id="GO:0034628">
    <property type="term" value="P:'de novo' NAD+ biosynthetic process from L-aspartate"/>
    <property type="evidence" value="ECO:0007669"/>
    <property type="project" value="TreeGrafter"/>
</dbReference>
<dbReference type="EMBL" id="JAPFFL010000015">
    <property type="protein sequence ID" value="KAJ6676598.1"/>
    <property type="molecule type" value="Genomic_DNA"/>
</dbReference>
<evidence type="ECO:0000256" key="6">
    <source>
        <dbReference type="ARBA" id="ARBA00022528"/>
    </source>
</evidence>
<dbReference type="InterPro" id="IPR003473">
    <property type="entry name" value="NadA"/>
</dbReference>
<evidence type="ECO:0000256" key="11">
    <source>
        <dbReference type="ARBA" id="ARBA00022946"/>
    </source>
</evidence>
<evidence type="ECO:0000313" key="19">
    <source>
        <dbReference type="EMBL" id="KAJ6676598.1"/>
    </source>
</evidence>
<dbReference type="FunFam" id="3.40.50.10800:FF:000008">
    <property type="entry name" value="Quinolinate synthase chloroplastic"/>
    <property type="match status" value="1"/>
</dbReference>
<dbReference type="GO" id="GO:0051539">
    <property type="term" value="F:4 iron, 4 sulfur cluster binding"/>
    <property type="evidence" value="ECO:0007669"/>
    <property type="project" value="UniProtKB-KW"/>
</dbReference>
<keyword evidence="8" id="KW-0662">Pyridine nucleotide biosynthesis</keyword>
<evidence type="ECO:0000256" key="17">
    <source>
        <dbReference type="SAM" id="MobiDB-lite"/>
    </source>
</evidence>
<evidence type="ECO:0000256" key="3">
    <source>
        <dbReference type="ARBA" id="ARBA00005065"/>
    </source>
</evidence>
<dbReference type="Gene3D" id="3.90.1010.10">
    <property type="match status" value="1"/>
</dbReference>
<evidence type="ECO:0000256" key="1">
    <source>
        <dbReference type="ARBA" id="ARBA00001966"/>
    </source>
</evidence>
<dbReference type="EC" id="2.5.1.72" evidence="4"/>
<dbReference type="GO" id="GO:0008987">
    <property type="term" value="F:quinolinate synthetase A activity"/>
    <property type="evidence" value="ECO:0007669"/>
    <property type="project" value="InterPro"/>
</dbReference>
<comment type="similarity">
    <text evidence="15">Belongs to the quinolinate synthase family. Type 1 subfamily.</text>
</comment>
<dbReference type="GO" id="GO:0009507">
    <property type="term" value="C:chloroplast"/>
    <property type="evidence" value="ECO:0007669"/>
    <property type="project" value="UniProtKB-SubCell"/>
</dbReference>
<evidence type="ECO:0000256" key="5">
    <source>
        <dbReference type="ARBA" id="ARBA00022485"/>
    </source>
</evidence>
<dbReference type="Proteomes" id="UP001151529">
    <property type="component" value="Chromosome 15Z"/>
</dbReference>
<keyword evidence="13" id="KW-0411">Iron-sulfur</keyword>
<dbReference type="Pfam" id="PF02445">
    <property type="entry name" value="NadA"/>
    <property type="match status" value="1"/>
</dbReference>
<evidence type="ECO:0000256" key="8">
    <source>
        <dbReference type="ARBA" id="ARBA00022642"/>
    </source>
</evidence>
<keyword evidence="10" id="KW-0479">Metal-binding</keyword>
<keyword evidence="9" id="KW-0808">Transferase</keyword>
<dbReference type="AlphaFoldDB" id="A0A9Q0NVB2"/>
<evidence type="ECO:0000256" key="9">
    <source>
        <dbReference type="ARBA" id="ARBA00022679"/>
    </source>
</evidence>
<evidence type="ECO:0000256" key="13">
    <source>
        <dbReference type="ARBA" id="ARBA00023014"/>
    </source>
</evidence>
<dbReference type="SUPFAM" id="SSF142754">
    <property type="entry name" value="NadA-like"/>
    <property type="match status" value="1"/>
</dbReference>
<comment type="subcellular location">
    <subcellularLocation>
        <location evidence="2">Plastid</location>
        <location evidence="2">Chloroplast</location>
    </subcellularLocation>
</comment>
<proteinExistence type="inferred from homology"/>
<sequence>MDSSTTATISSLKTTISPSPNPNRAKKIPIFPYRKTKLPSFSNFKSVKCIHSPPPNPKPSNSSPFTCTAVTFSPSQTTELVPSKLHHLITEFQSLSQPIDRVKRLLHCATFLSPLPESSRVDSNRVMGCTAQVTTEDLTALNVGLPVGARSRVNTWHNVLVSMQKRARILVAERDGKKDFDPFPSLVISSDGIQAKGSYAEAQARYLFPDESKVQELVKELKEKNIGVVAHFYMDPEVQGVLTAAQKHWPHIHISDSLVMADSAVKMAEAGCKFITVLGVDFMSENVRAILDQAGFGEVGVYRMSNERIGCSLAEAASTPAYMNYLGVASGSPPSLHVIYINTSLETKAYAHELVPTITCTSSNVVQTILQAFAQIPDLNVWYGPDSYMGANISKLFQQMTMMSDEEIAEIHPAHNGDSIRSLLPRLHYYQDGTCIVHHLFGHEVVEKINEMYCDAFLTAHLEVPGEMFSLAMEAKRRGMGVVGSTQNILDFIKQRVQEALDRDVNDHLRFVLGTESGMVTSIVAAVRHLLLSTKSSEKAKVSSDSITTSTASTSGLNSVKVGDIILPVIPGAASGEGCSIHGGCASCPYMKMNSLNSLLKVCHHLPDEKNKVAAYEAERFKMQTLNGKSIADVGCEPILHMRHFQATKELPDKLVYQALSPNSNGRSIS</sequence>
<feature type="region of interest" description="Disordered" evidence="17">
    <location>
        <begin position="1"/>
        <end position="27"/>
    </location>
</feature>
<dbReference type="PANTHER" id="PTHR30573:SF0">
    <property type="entry name" value="QUINOLINATE SYNTHASE, CHLOROPLASTIC"/>
    <property type="match status" value="1"/>
</dbReference>
<keyword evidence="11" id="KW-0809">Transit peptide</keyword>
<dbReference type="InterPro" id="IPR003808">
    <property type="entry name" value="Fe-S_metab-assoc_dom"/>
</dbReference>
<comment type="cofactor">
    <cofactor evidence="1">
        <name>[4Fe-4S] cluster</name>
        <dbReference type="ChEBI" id="CHEBI:49883"/>
    </cofactor>
</comment>
<organism evidence="19 20">
    <name type="scientific">Salix viminalis</name>
    <name type="common">Common osier</name>
    <name type="synonym">Basket willow</name>
    <dbReference type="NCBI Taxonomy" id="40686"/>
    <lineage>
        <taxon>Eukaryota</taxon>
        <taxon>Viridiplantae</taxon>
        <taxon>Streptophyta</taxon>
        <taxon>Embryophyta</taxon>
        <taxon>Tracheophyta</taxon>
        <taxon>Spermatophyta</taxon>
        <taxon>Magnoliopsida</taxon>
        <taxon>eudicotyledons</taxon>
        <taxon>Gunneridae</taxon>
        <taxon>Pentapetalae</taxon>
        <taxon>rosids</taxon>
        <taxon>fabids</taxon>
        <taxon>Malpighiales</taxon>
        <taxon>Salicaceae</taxon>
        <taxon>Saliceae</taxon>
        <taxon>Salix</taxon>
    </lineage>
</organism>
<dbReference type="GO" id="GO:0046872">
    <property type="term" value="F:metal ion binding"/>
    <property type="evidence" value="ECO:0007669"/>
    <property type="project" value="UniProtKB-KW"/>
</dbReference>
<dbReference type="OrthoDB" id="66991at2759"/>
<comment type="catalytic activity">
    <reaction evidence="14">
        <text>iminosuccinate + dihydroxyacetone phosphate = quinolinate + phosphate + 2 H2O + H(+)</text>
        <dbReference type="Rhea" id="RHEA:25888"/>
        <dbReference type="ChEBI" id="CHEBI:15377"/>
        <dbReference type="ChEBI" id="CHEBI:15378"/>
        <dbReference type="ChEBI" id="CHEBI:29959"/>
        <dbReference type="ChEBI" id="CHEBI:43474"/>
        <dbReference type="ChEBI" id="CHEBI:57642"/>
        <dbReference type="ChEBI" id="CHEBI:77875"/>
        <dbReference type="EC" id="2.5.1.72"/>
    </reaction>
</comment>
<dbReference type="Pfam" id="PF02657">
    <property type="entry name" value="SufE"/>
    <property type="match status" value="1"/>
</dbReference>
<evidence type="ECO:0000256" key="7">
    <source>
        <dbReference type="ARBA" id="ARBA00022640"/>
    </source>
</evidence>
<evidence type="ECO:0000256" key="15">
    <source>
        <dbReference type="ARBA" id="ARBA00061471"/>
    </source>
</evidence>
<reference evidence="19" key="2">
    <citation type="journal article" date="2023" name="Int. J. Mol. Sci.">
        <title>De Novo Assembly and Annotation of 11 Diverse Shrub Willow (Salix) Genomes Reveals Novel Gene Organization in Sex-Linked Regions.</title>
        <authorList>
            <person name="Hyden B."/>
            <person name="Feng K."/>
            <person name="Yates T.B."/>
            <person name="Jawdy S."/>
            <person name="Cereghino C."/>
            <person name="Smart L.B."/>
            <person name="Muchero W."/>
        </authorList>
    </citation>
    <scope>NUCLEOTIDE SEQUENCE [LARGE SCALE GENOMIC DNA]</scope>
    <source>
        <tissue evidence="19">Shoot tip</tissue>
    </source>
</reference>
<dbReference type="PANTHER" id="PTHR30573">
    <property type="entry name" value="QUINOLINATE SYNTHETASE A"/>
    <property type="match status" value="1"/>
</dbReference>
<gene>
    <name evidence="19" type="ORF">OIU85_009834</name>
</gene>
<evidence type="ECO:0000256" key="10">
    <source>
        <dbReference type="ARBA" id="ARBA00022723"/>
    </source>
</evidence>
<evidence type="ECO:0000313" key="20">
    <source>
        <dbReference type="Proteomes" id="UP001151529"/>
    </source>
</evidence>
<name>A0A9Q0NVB2_SALVM</name>
<keyword evidence="7" id="KW-0934">Plastid</keyword>
<evidence type="ECO:0000256" key="2">
    <source>
        <dbReference type="ARBA" id="ARBA00004229"/>
    </source>
</evidence>
<accession>A0A9Q0NVB2</accession>
<evidence type="ECO:0000256" key="12">
    <source>
        <dbReference type="ARBA" id="ARBA00023004"/>
    </source>
</evidence>
<comment type="pathway">
    <text evidence="3">Cofactor biosynthesis; NAD(+) biosynthesis; quinolinate from iminoaspartate: step 1/1.</text>
</comment>
<keyword evidence="12" id="KW-0408">Iron</keyword>
<evidence type="ECO:0000256" key="14">
    <source>
        <dbReference type="ARBA" id="ARBA00052166"/>
    </source>
</evidence>
<feature type="domain" description="Fe-S metabolism associated" evidence="18">
    <location>
        <begin position="90"/>
        <end position="133"/>
    </location>
</feature>
<evidence type="ECO:0000256" key="4">
    <source>
        <dbReference type="ARBA" id="ARBA00012669"/>
    </source>
</evidence>
<dbReference type="InterPro" id="IPR036094">
    <property type="entry name" value="NadA_sf"/>
</dbReference>
<dbReference type="FunFam" id="3.40.50.10800:FF:000006">
    <property type="entry name" value="Quinolinate synthase, chloroplastic"/>
    <property type="match status" value="1"/>
</dbReference>
<protein>
    <recommendedName>
        <fullName evidence="16">Quinolinate synthase, chloroplastic</fullName>
        <ecNumber evidence="4">2.5.1.72</ecNumber>
    </recommendedName>
</protein>
<dbReference type="SUPFAM" id="SSF82649">
    <property type="entry name" value="SufE/NifU"/>
    <property type="match status" value="1"/>
</dbReference>
<reference evidence="19" key="1">
    <citation type="submission" date="2022-11" db="EMBL/GenBank/DDBJ databases">
        <authorList>
            <person name="Hyden B.L."/>
            <person name="Feng K."/>
            <person name="Yates T."/>
            <person name="Jawdy S."/>
            <person name="Smart L.B."/>
            <person name="Muchero W."/>
        </authorList>
    </citation>
    <scope>NUCLEOTIDE SEQUENCE</scope>
    <source>
        <tissue evidence="19">Shoot tip</tissue>
    </source>
</reference>
<keyword evidence="5" id="KW-0004">4Fe-4S</keyword>
<keyword evidence="6" id="KW-0150">Chloroplast</keyword>
<evidence type="ECO:0000259" key="18">
    <source>
        <dbReference type="Pfam" id="PF02657"/>
    </source>
</evidence>
<feature type="compositionally biased region" description="Polar residues" evidence="17">
    <location>
        <begin position="1"/>
        <end position="18"/>
    </location>
</feature>